<keyword evidence="2" id="KW-0233">DNA recombination</keyword>
<keyword evidence="5" id="KW-1185">Reference proteome</keyword>
<evidence type="ECO:0000256" key="2">
    <source>
        <dbReference type="ARBA" id="ARBA00023172"/>
    </source>
</evidence>
<dbReference type="Gene3D" id="1.10.443.10">
    <property type="entry name" value="Intergrase catalytic core"/>
    <property type="match status" value="1"/>
</dbReference>
<dbReference type="AlphaFoldDB" id="A0A366KMQ9"/>
<dbReference type="InterPro" id="IPR013762">
    <property type="entry name" value="Integrase-like_cat_sf"/>
</dbReference>
<dbReference type="Pfam" id="PF00589">
    <property type="entry name" value="Phage_integrase"/>
    <property type="match status" value="1"/>
</dbReference>
<dbReference type="EMBL" id="QNQU01000029">
    <property type="protein sequence ID" value="RBQ02810.1"/>
    <property type="molecule type" value="Genomic_DNA"/>
</dbReference>
<dbReference type="Proteomes" id="UP000252081">
    <property type="component" value="Unassembled WGS sequence"/>
</dbReference>
<evidence type="ECO:0000313" key="4">
    <source>
        <dbReference type="EMBL" id="RBQ02810.1"/>
    </source>
</evidence>
<evidence type="ECO:0000256" key="1">
    <source>
        <dbReference type="ARBA" id="ARBA00023125"/>
    </source>
</evidence>
<dbReference type="InterPro" id="IPR011010">
    <property type="entry name" value="DNA_brk_join_enz"/>
</dbReference>
<keyword evidence="1" id="KW-0238">DNA-binding</keyword>
<dbReference type="SUPFAM" id="SSF56349">
    <property type="entry name" value="DNA breaking-rejoining enzymes"/>
    <property type="match status" value="1"/>
</dbReference>
<evidence type="ECO:0000259" key="3">
    <source>
        <dbReference type="Pfam" id="PF00589"/>
    </source>
</evidence>
<accession>A0A366KMQ9</accession>
<feature type="domain" description="Tyr recombinase" evidence="3">
    <location>
        <begin position="238"/>
        <end position="399"/>
    </location>
</feature>
<reference evidence="4 5" key="1">
    <citation type="submission" date="2018-07" db="EMBL/GenBank/DDBJ databases">
        <title>A draft genome of a endophytic bacteria, a new species of Pedobacter.</title>
        <authorList>
            <person name="Zhang Z.D."/>
            <person name="Chen Z.J."/>
        </authorList>
    </citation>
    <scope>NUCLEOTIDE SEQUENCE [LARGE SCALE GENOMIC DNA]</scope>
    <source>
        <strain evidence="4 5">RS10</strain>
    </source>
</reference>
<dbReference type="GO" id="GO:0006310">
    <property type="term" value="P:DNA recombination"/>
    <property type="evidence" value="ECO:0007669"/>
    <property type="project" value="UniProtKB-KW"/>
</dbReference>
<evidence type="ECO:0000313" key="5">
    <source>
        <dbReference type="Proteomes" id="UP000252081"/>
    </source>
</evidence>
<gene>
    <name evidence="4" type="ORF">DRW42_24480</name>
</gene>
<dbReference type="OrthoDB" id="754840at2"/>
<dbReference type="InterPro" id="IPR010998">
    <property type="entry name" value="Integrase_recombinase_N"/>
</dbReference>
<proteinExistence type="predicted"/>
<sequence>MKTNFKRSKARILKSWKDTTFRLFVPSIINKDNKIEVHFNFFNPETGKNKQIKKANGIDRYAPEKVYVGQANLLVDSLINLLEKGWNPISNTMPDYNKLTANSNTNDCINVWIEHREADLQAKKIKKDELETTAMVLRFFNNWLKKNNLLYDKPSIFTKNDIDSFMRSIEKKRTLGKATYNSYLYRINYFFKFLVEERVLTSNPCLGTFKHKVKGLPTRFVIFEGDEVAMVKEKLKGVAKYADLELAINLLYTYRIRGAEQLRITIGMFDFENNLLLCPAQVVERGELVNMTKNGQPAVFKLNEHMITMIKRYLGKDIENKNYFLFGGHCKPKPVQTAQQLFTNKWSRFRKENNLPPHLQWYALKHTSNSNTLLTTGSDALSIINRHLDTNQINKYTAEMKRKMTIEVDDTHNF</sequence>
<protein>
    <recommendedName>
        <fullName evidence="3">Tyr recombinase domain-containing protein</fullName>
    </recommendedName>
</protein>
<dbReference type="RefSeq" id="WP_113951509.1">
    <property type="nucleotide sequence ID" value="NZ_QNQU01000029.1"/>
</dbReference>
<dbReference type="GO" id="GO:0003677">
    <property type="term" value="F:DNA binding"/>
    <property type="evidence" value="ECO:0007669"/>
    <property type="project" value="UniProtKB-KW"/>
</dbReference>
<comment type="caution">
    <text evidence="4">The sequence shown here is derived from an EMBL/GenBank/DDBJ whole genome shotgun (WGS) entry which is preliminary data.</text>
</comment>
<organism evidence="4 5">
    <name type="scientific">Pedobacter miscanthi</name>
    <dbReference type="NCBI Taxonomy" id="2259170"/>
    <lineage>
        <taxon>Bacteria</taxon>
        <taxon>Pseudomonadati</taxon>
        <taxon>Bacteroidota</taxon>
        <taxon>Sphingobacteriia</taxon>
        <taxon>Sphingobacteriales</taxon>
        <taxon>Sphingobacteriaceae</taxon>
        <taxon>Pedobacter</taxon>
    </lineage>
</organism>
<dbReference type="InterPro" id="IPR002104">
    <property type="entry name" value="Integrase_catalytic"/>
</dbReference>
<dbReference type="GO" id="GO:0015074">
    <property type="term" value="P:DNA integration"/>
    <property type="evidence" value="ECO:0007669"/>
    <property type="project" value="InterPro"/>
</dbReference>
<name>A0A366KMQ9_9SPHI</name>
<dbReference type="Gene3D" id="1.10.150.130">
    <property type="match status" value="1"/>
</dbReference>